<name>A0AAN7WYI1_ELEMC</name>
<accession>A0AAN7WYI1</accession>
<evidence type="ECO:0000313" key="2">
    <source>
        <dbReference type="EMBL" id="KAK5851777.1"/>
    </source>
</evidence>
<comment type="caution">
    <text evidence="2">The sequence shown here is derived from an EMBL/GenBank/DDBJ whole genome shotgun (WGS) entry which is preliminary data.</text>
</comment>
<evidence type="ECO:0008006" key="4">
    <source>
        <dbReference type="Google" id="ProtNLM"/>
    </source>
</evidence>
<organism evidence="2 3">
    <name type="scientific">Eleginops maclovinus</name>
    <name type="common">Patagonian blennie</name>
    <name type="synonym">Eleginus maclovinus</name>
    <dbReference type="NCBI Taxonomy" id="56733"/>
    <lineage>
        <taxon>Eukaryota</taxon>
        <taxon>Metazoa</taxon>
        <taxon>Chordata</taxon>
        <taxon>Craniata</taxon>
        <taxon>Vertebrata</taxon>
        <taxon>Euteleostomi</taxon>
        <taxon>Actinopterygii</taxon>
        <taxon>Neopterygii</taxon>
        <taxon>Teleostei</taxon>
        <taxon>Neoteleostei</taxon>
        <taxon>Acanthomorphata</taxon>
        <taxon>Eupercaria</taxon>
        <taxon>Perciformes</taxon>
        <taxon>Notothenioidei</taxon>
        <taxon>Eleginopidae</taxon>
        <taxon>Eleginops</taxon>
    </lineage>
</organism>
<evidence type="ECO:0000313" key="3">
    <source>
        <dbReference type="Proteomes" id="UP001346869"/>
    </source>
</evidence>
<keyword evidence="3" id="KW-1185">Reference proteome</keyword>
<protein>
    <recommendedName>
        <fullName evidence="4">Secreted protein</fullName>
    </recommendedName>
</protein>
<keyword evidence="1" id="KW-0732">Signal</keyword>
<dbReference type="Proteomes" id="UP001346869">
    <property type="component" value="Unassembled WGS sequence"/>
</dbReference>
<feature type="signal peptide" evidence="1">
    <location>
        <begin position="1"/>
        <end position="21"/>
    </location>
</feature>
<sequence length="101" mass="11079">MFMTMCLLLCVWWSLFLPLCGSPQRSVCQLLLISAREVASVLSSDKSPDPGVKECEPGTVTIKTFPLGRTMLNTSANALMISEAFVFFVADLLPRTSVVHI</sequence>
<dbReference type="EMBL" id="JAUZQC010000021">
    <property type="protein sequence ID" value="KAK5851777.1"/>
    <property type="molecule type" value="Genomic_DNA"/>
</dbReference>
<evidence type="ECO:0000256" key="1">
    <source>
        <dbReference type="SAM" id="SignalP"/>
    </source>
</evidence>
<proteinExistence type="predicted"/>
<feature type="chain" id="PRO_5042959379" description="Secreted protein" evidence="1">
    <location>
        <begin position="22"/>
        <end position="101"/>
    </location>
</feature>
<dbReference type="AlphaFoldDB" id="A0AAN7WYI1"/>
<gene>
    <name evidence="2" type="ORF">PBY51_023304</name>
</gene>
<reference evidence="2 3" key="2">
    <citation type="journal article" date="2023" name="Mol. Biol. Evol.">
        <title>Genomics of Secondarily Temperate Adaptation in the Only Non-Antarctic Icefish.</title>
        <authorList>
            <person name="Rivera-Colon A.G."/>
            <person name="Rayamajhi N."/>
            <person name="Minhas B.F."/>
            <person name="Madrigal G."/>
            <person name="Bilyk K.T."/>
            <person name="Yoon V."/>
            <person name="Hune M."/>
            <person name="Gregory S."/>
            <person name="Cheng C.H.C."/>
            <person name="Catchen J.M."/>
        </authorList>
    </citation>
    <scope>NUCLEOTIDE SEQUENCE [LARGE SCALE GENOMIC DNA]</scope>
    <source>
        <strain evidence="2">JMC-PN-2008</strain>
    </source>
</reference>
<reference evidence="2 3" key="1">
    <citation type="journal article" date="2023" name="Genes (Basel)">
        <title>Chromosome-Level Genome Assembly and Circadian Gene Repertoire of the Patagonia Blennie Eleginops maclovinus-The Closest Ancestral Proxy of Antarctic Cryonotothenioids.</title>
        <authorList>
            <person name="Cheng C.C."/>
            <person name="Rivera-Colon A.G."/>
            <person name="Minhas B.F."/>
            <person name="Wilson L."/>
            <person name="Rayamajhi N."/>
            <person name="Vargas-Chacoff L."/>
            <person name="Catchen J.M."/>
        </authorList>
    </citation>
    <scope>NUCLEOTIDE SEQUENCE [LARGE SCALE GENOMIC DNA]</scope>
    <source>
        <strain evidence="2">JMC-PN-2008</strain>
    </source>
</reference>